<dbReference type="Gene3D" id="3.20.20.190">
    <property type="entry name" value="Phosphatidylinositol (PI) phosphodiesterase"/>
    <property type="match status" value="1"/>
</dbReference>
<dbReference type="PANTHER" id="PTHR46211:SF1">
    <property type="entry name" value="GLYCEROPHOSPHODIESTER PHOSPHODIESTERASE, CYTOPLASMIC"/>
    <property type="match status" value="1"/>
</dbReference>
<dbReference type="GO" id="GO:0006629">
    <property type="term" value="P:lipid metabolic process"/>
    <property type="evidence" value="ECO:0007669"/>
    <property type="project" value="InterPro"/>
</dbReference>
<keyword evidence="3" id="KW-1185">Reference proteome</keyword>
<dbReference type="GO" id="GO:0008081">
    <property type="term" value="F:phosphoric diester hydrolase activity"/>
    <property type="evidence" value="ECO:0007669"/>
    <property type="project" value="InterPro"/>
</dbReference>
<evidence type="ECO:0000313" key="2">
    <source>
        <dbReference type="EMBL" id="ORE85018.1"/>
    </source>
</evidence>
<reference evidence="2 3" key="1">
    <citation type="submission" date="2013-04" db="EMBL/GenBank/DDBJ databases">
        <title>Oceanococcus atlanticus 22II-S10r2 Genome Sequencing.</title>
        <authorList>
            <person name="Lai Q."/>
            <person name="Li G."/>
            <person name="Shao Z."/>
        </authorList>
    </citation>
    <scope>NUCLEOTIDE SEQUENCE [LARGE SCALE GENOMIC DNA]</scope>
    <source>
        <strain evidence="2 3">22II-S10r2</strain>
    </source>
</reference>
<proteinExistence type="predicted"/>
<dbReference type="STRING" id="1317117.ATO7_16080"/>
<dbReference type="RefSeq" id="WP_083563468.1">
    <property type="nucleotide sequence ID" value="NZ_AQQV01000006.1"/>
</dbReference>
<accession>A0A1Y1S9S0</accession>
<dbReference type="InterPro" id="IPR030395">
    <property type="entry name" value="GP_PDE_dom"/>
</dbReference>
<dbReference type="SUPFAM" id="SSF51695">
    <property type="entry name" value="PLC-like phosphodiesterases"/>
    <property type="match status" value="1"/>
</dbReference>
<dbReference type="Pfam" id="PF03009">
    <property type="entry name" value="GDPD"/>
    <property type="match status" value="1"/>
</dbReference>
<dbReference type="AlphaFoldDB" id="A0A1Y1S9S0"/>
<dbReference type="InterPro" id="IPR017946">
    <property type="entry name" value="PLC-like_Pdiesterase_TIM-brl"/>
</dbReference>
<dbReference type="PANTHER" id="PTHR46211">
    <property type="entry name" value="GLYCEROPHOSPHORYL DIESTER PHOSPHODIESTERASE"/>
    <property type="match status" value="1"/>
</dbReference>
<dbReference type="OrthoDB" id="9795622at2"/>
<organism evidence="2 3">
    <name type="scientific">Oceanococcus atlanticus</name>
    <dbReference type="NCBI Taxonomy" id="1317117"/>
    <lineage>
        <taxon>Bacteria</taxon>
        <taxon>Pseudomonadati</taxon>
        <taxon>Pseudomonadota</taxon>
        <taxon>Gammaproteobacteria</taxon>
        <taxon>Chromatiales</taxon>
        <taxon>Oceanococcaceae</taxon>
        <taxon>Oceanococcus</taxon>
    </lineage>
</organism>
<sequence>MKTPRIIGHRGASWARPENTAPAFDLALQEGAQGLELDLQLTRDEQVVVFHDKTLSMLGMKHRRIAQYTREELRALDVGGWFSEEFAGTRILDLDEVLECYGEVTDLYLEIKPVGALKKPEWATRLARRVADRVSAHQHLHRIYVLSFSEAVLLEVLRSHAHLRCVHNLEHPHDLDRMSQEVLDALHAVCVDIRRFDVADVARVHAACRHLFAYTVDAPRHLKVALELQVDAIISNGPAQARQTLSMLMTTD</sequence>
<evidence type="ECO:0000313" key="3">
    <source>
        <dbReference type="Proteomes" id="UP000192342"/>
    </source>
</evidence>
<feature type="domain" description="GP-PDE" evidence="1">
    <location>
        <begin position="4"/>
        <end position="245"/>
    </location>
</feature>
<dbReference type="EMBL" id="AQQV01000006">
    <property type="protein sequence ID" value="ORE85018.1"/>
    <property type="molecule type" value="Genomic_DNA"/>
</dbReference>
<dbReference type="Proteomes" id="UP000192342">
    <property type="component" value="Unassembled WGS sequence"/>
</dbReference>
<protein>
    <submittedName>
        <fullName evidence="2">Glycerophosphoryl diester phosphodiesterase</fullName>
    </submittedName>
</protein>
<gene>
    <name evidence="2" type="ORF">ATO7_16080</name>
</gene>
<dbReference type="PROSITE" id="PS51704">
    <property type="entry name" value="GP_PDE"/>
    <property type="match status" value="1"/>
</dbReference>
<name>A0A1Y1S9S0_9GAMM</name>
<comment type="caution">
    <text evidence="2">The sequence shown here is derived from an EMBL/GenBank/DDBJ whole genome shotgun (WGS) entry which is preliminary data.</text>
</comment>
<evidence type="ECO:0000259" key="1">
    <source>
        <dbReference type="PROSITE" id="PS51704"/>
    </source>
</evidence>